<dbReference type="Pfam" id="PF17853">
    <property type="entry name" value="GGDEF_2"/>
    <property type="match status" value="1"/>
</dbReference>
<dbReference type="PROSITE" id="PS00041">
    <property type="entry name" value="HTH_ARAC_FAMILY_1"/>
    <property type="match status" value="1"/>
</dbReference>
<evidence type="ECO:0000256" key="6">
    <source>
        <dbReference type="ARBA" id="ARBA00023125"/>
    </source>
</evidence>
<dbReference type="EMBL" id="JBHUEK010000022">
    <property type="protein sequence ID" value="MFD1779788.1"/>
    <property type="molecule type" value="Genomic_DNA"/>
</dbReference>
<dbReference type="PROSITE" id="PS01124">
    <property type="entry name" value="HTH_ARAC_FAMILY_2"/>
    <property type="match status" value="1"/>
</dbReference>
<evidence type="ECO:0000313" key="11">
    <source>
        <dbReference type="EMBL" id="MFD1779788.1"/>
    </source>
</evidence>
<reference evidence="12" key="1">
    <citation type="journal article" date="2019" name="Int. J. Syst. Evol. Microbiol.">
        <title>The Global Catalogue of Microorganisms (GCM) 10K type strain sequencing project: providing services to taxonomists for standard genome sequencing and annotation.</title>
        <authorList>
            <consortium name="The Broad Institute Genomics Platform"/>
            <consortium name="The Broad Institute Genome Sequencing Center for Infectious Disease"/>
            <person name="Wu L."/>
            <person name="Ma J."/>
        </authorList>
    </citation>
    <scope>NUCLEOTIDE SEQUENCE [LARGE SCALE GENOMIC DNA]</scope>
    <source>
        <strain evidence="12">CCUG 15531</strain>
    </source>
</reference>
<proteinExistence type="predicted"/>
<dbReference type="Proteomes" id="UP001597227">
    <property type="component" value="Unassembled WGS sequence"/>
</dbReference>
<keyword evidence="7 9" id="KW-0472">Membrane</keyword>
<feature type="transmembrane region" description="Helical" evidence="9">
    <location>
        <begin position="297"/>
        <end position="318"/>
    </location>
</feature>
<keyword evidence="4 9" id="KW-1133">Transmembrane helix</keyword>
<sequence length="767" mass="89013">MKLKLPGTFFHRMILFVSILAIIPVIIVGIFSFLRSTSVVENYVAKEKEHSVYQIQTNVEQVIKSVDQSLTQLAASSKIIESLREPLTTRQFQLYNQLRDDLSHQQTFDTRLTDIALISFQNNWLVNNYGLQRLSEGQLNEISDRYLSLKTSSVWLLEKNTKDPLYKQAASRACGYNLNLIKKIPAISSNKTGMIIANIPTCSFRDILKKDNSLETFYILDKNGTVVLHNDTKNVGQAFEYKDVLSENTSIEEDTGQFTIASDSTDYLFTYRKSFYNGWTYVSVVELGELTAQSRSIGWLTLAITLLIAGLSLLLALFGSRLIYQPIKQLQNVILHSLTNKEEQKDKNEFVFIENHVKDMMKQNDILEKSLSNQINQLKQFFMHRLLTGNVIDEELEGRMKYFGYNLDFKWLSVLTVQIDSLEGTSYKPKEEDVLLFVINGLVEEMIPSDERMLPIVNKQTQVTLLLSNIESKHEFNQYVNDLADQIQKKIKEEYSVPVSIGVSEPFIDVLETRNGYKESLEALKYTLKYGTESIIFFENLEIGKGLHTYFPKRLETELFDSIKVNDKEKVYRLLNELIDEIFSEDLNHIQYQISLVRLLSDLIELMHTLAINVLDLEDNRSIFEKIYELKSREEVKDWFITVIIDPLLQKIDDRAESQYKTISENIVHIIHEEFESNITLDMIANRLHYNPNYLSSIFRKEMNISFSEYLSMYRINMAKKWLAETDISVKEISDRLNFNNSQNFIRSFKKIEGTTPGKYRESIRAT</sequence>
<feature type="transmembrane region" description="Helical" evidence="9">
    <location>
        <begin position="12"/>
        <end position="34"/>
    </location>
</feature>
<evidence type="ECO:0000259" key="10">
    <source>
        <dbReference type="PROSITE" id="PS01124"/>
    </source>
</evidence>
<organism evidence="11 12">
    <name type="scientific">Fredinandcohnia salidurans</name>
    <dbReference type="NCBI Taxonomy" id="2595041"/>
    <lineage>
        <taxon>Bacteria</taxon>
        <taxon>Bacillati</taxon>
        <taxon>Bacillota</taxon>
        <taxon>Bacilli</taxon>
        <taxon>Bacillales</taxon>
        <taxon>Bacillaceae</taxon>
        <taxon>Fredinandcohnia</taxon>
    </lineage>
</organism>
<evidence type="ECO:0000256" key="2">
    <source>
        <dbReference type="ARBA" id="ARBA00022475"/>
    </source>
</evidence>
<dbReference type="SUPFAM" id="SSF46689">
    <property type="entry name" value="Homeodomain-like"/>
    <property type="match status" value="2"/>
</dbReference>
<feature type="domain" description="HTH araC/xylS-type" evidence="10">
    <location>
        <begin position="665"/>
        <end position="763"/>
    </location>
</feature>
<keyword evidence="12" id="KW-1185">Reference proteome</keyword>
<evidence type="ECO:0000256" key="1">
    <source>
        <dbReference type="ARBA" id="ARBA00004651"/>
    </source>
</evidence>
<keyword evidence="3 9" id="KW-0812">Transmembrane</keyword>
<comment type="subcellular location">
    <subcellularLocation>
        <location evidence="1">Cell membrane</location>
        <topology evidence="1">Multi-pass membrane protein</topology>
    </subcellularLocation>
</comment>
<evidence type="ECO:0000256" key="5">
    <source>
        <dbReference type="ARBA" id="ARBA00023015"/>
    </source>
</evidence>
<dbReference type="RefSeq" id="WP_388039167.1">
    <property type="nucleotide sequence ID" value="NZ_JBHUEK010000022.1"/>
</dbReference>
<dbReference type="InterPro" id="IPR018062">
    <property type="entry name" value="HTH_AraC-typ_CS"/>
</dbReference>
<keyword evidence="5" id="KW-0805">Transcription regulation</keyword>
<keyword evidence="2" id="KW-1003">Cell membrane</keyword>
<evidence type="ECO:0000256" key="3">
    <source>
        <dbReference type="ARBA" id="ARBA00022692"/>
    </source>
</evidence>
<evidence type="ECO:0000256" key="8">
    <source>
        <dbReference type="ARBA" id="ARBA00023163"/>
    </source>
</evidence>
<dbReference type="Pfam" id="PF02743">
    <property type="entry name" value="dCache_1"/>
    <property type="match status" value="1"/>
</dbReference>
<evidence type="ECO:0000256" key="7">
    <source>
        <dbReference type="ARBA" id="ARBA00023136"/>
    </source>
</evidence>
<dbReference type="Gene3D" id="3.30.450.20">
    <property type="entry name" value="PAS domain"/>
    <property type="match status" value="1"/>
</dbReference>
<comment type="caution">
    <text evidence="11">The sequence shown here is derived from an EMBL/GenBank/DDBJ whole genome shotgun (WGS) entry which is preliminary data.</text>
</comment>
<dbReference type="InterPro" id="IPR009057">
    <property type="entry name" value="Homeodomain-like_sf"/>
</dbReference>
<dbReference type="InterPro" id="IPR033479">
    <property type="entry name" value="dCache_1"/>
</dbReference>
<evidence type="ECO:0000256" key="9">
    <source>
        <dbReference type="SAM" id="Phobius"/>
    </source>
</evidence>
<gene>
    <name evidence="11" type="ORF">ACFSFW_14070</name>
</gene>
<evidence type="ECO:0000256" key="4">
    <source>
        <dbReference type="ARBA" id="ARBA00022989"/>
    </source>
</evidence>
<dbReference type="PANTHER" id="PTHR43280:SF10">
    <property type="entry name" value="REGULATORY PROTEIN POCR"/>
    <property type="match status" value="1"/>
</dbReference>
<protein>
    <submittedName>
        <fullName evidence="11">Helix-turn-helix domain-containing protein</fullName>
    </submittedName>
</protein>
<dbReference type="Gene3D" id="1.10.10.60">
    <property type="entry name" value="Homeodomain-like"/>
    <property type="match status" value="2"/>
</dbReference>
<name>A0ABW4MPS4_9BACI</name>
<dbReference type="InterPro" id="IPR041522">
    <property type="entry name" value="CdaR_GGDEF"/>
</dbReference>
<accession>A0ABW4MPS4</accession>
<dbReference type="SMART" id="SM00342">
    <property type="entry name" value="HTH_ARAC"/>
    <property type="match status" value="1"/>
</dbReference>
<dbReference type="Pfam" id="PF12833">
    <property type="entry name" value="HTH_18"/>
    <property type="match status" value="1"/>
</dbReference>
<keyword evidence="8" id="KW-0804">Transcription</keyword>
<dbReference type="PANTHER" id="PTHR43280">
    <property type="entry name" value="ARAC-FAMILY TRANSCRIPTIONAL REGULATOR"/>
    <property type="match status" value="1"/>
</dbReference>
<keyword evidence="6" id="KW-0238">DNA-binding</keyword>
<dbReference type="InterPro" id="IPR018060">
    <property type="entry name" value="HTH_AraC"/>
</dbReference>
<evidence type="ECO:0000313" key="12">
    <source>
        <dbReference type="Proteomes" id="UP001597227"/>
    </source>
</evidence>